<evidence type="ECO:0000256" key="1">
    <source>
        <dbReference type="ARBA" id="ARBA00001286"/>
    </source>
</evidence>
<evidence type="ECO:0000256" key="2">
    <source>
        <dbReference type="ARBA" id="ARBA00008711"/>
    </source>
</evidence>
<dbReference type="PANTHER" id="PTHR10815">
    <property type="entry name" value="METHYLATED-DNA--PROTEIN-CYSTEINE METHYLTRANSFERASE"/>
    <property type="match status" value="1"/>
</dbReference>
<evidence type="ECO:0000256" key="9">
    <source>
        <dbReference type="ARBA" id="ARBA00030795"/>
    </source>
</evidence>
<keyword evidence="5" id="KW-0489">Methyltransferase</keyword>
<proteinExistence type="inferred from homology"/>
<keyword evidence="8" id="KW-0234">DNA repair</keyword>
<evidence type="ECO:0000256" key="11">
    <source>
        <dbReference type="ARBA" id="ARBA00049348"/>
    </source>
</evidence>
<dbReference type="CDD" id="cd06445">
    <property type="entry name" value="ATase"/>
    <property type="match status" value="1"/>
</dbReference>
<dbReference type="InterPro" id="IPR036217">
    <property type="entry name" value="MethylDNA_cys_MeTrfase_DNAb"/>
</dbReference>
<evidence type="ECO:0000256" key="6">
    <source>
        <dbReference type="ARBA" id="ARBA00022679"/>
    </source>
</evidence>
<feature type="domain" description="Methylated-DNA-[protein]-cysteine S-methyltransferase DNA binding" evidence="12">
    <location>
        <begin position="73"/>
        <end position="159"/>
    </location>
</feature>
<dbReference type="AlphaFoldDB" id="A0A8H7XKA4"/>
<dbReference type="InterPro" id="IPR014048">
    <property type="entry name" value="MethylDNA_cys_MeTrfase_DNA-bd"/>
</dbReference>
<evidence type="ECO:0000256" key="4">
    <source>
        <dbReference type="ARBA" id="ARBA00015377"/>
    </source>
</evidence>
<comment type="similarity">
    <text evidence="2">Belongs to the MGMT family.</text>
</comment>
<protein>
    <recommendedName>
        <fullName evidence="4">Methylated-DNA--protein-cysteine methyltransferase</fullName>
        <ecNumber evidence="3">2.1.1.63</ecNumber>
    </recommendedName>
    <alternativeName>
        <fullName evidence="9">6-O-methylguanine-DNA methyltransferase</fullName>
    </alternativeName>
    <alternativeName>
        <fullName evidence="10">O-6-methylguanine-DNA-alkyltransferase</fullName>
    </alternativeName>
</protein>
<comment type="caution">
    <text evidence="13">The sequence shown here is derived from an EMBL/GenBank/DDBJ whole genome shotgun (WGS) entry which is preliminary data.</text>
</comment>
<sequence length="178" mass="20213">MPVERVIVELPHHHHSRRGIDHRCSVTSRFFPARDHQPVAPDPDDETLSIYYPRTSEDRVKFRTKSGKKLTPHQWAVYDFVKTIPKGRVATYKDVAYAAGGSPRSVGGALRNNPFSPYVPCHRIIASNLFVGGFFGEWGKDHKTGTRYSDKISLLSQEGVQFDNSGHLLEADNVLWRR</sequence>
<dbReference type="SUPFAM" id="SSF46767">
    <property type="entry name" value="Methylated DNA-protein cysteine methyltransferase, C-terminal domain"/>
    <property type="match status" value="1"/>
</dbReference>
<dbReference type="InterPro" id="IPR001497">
    <property type="entry name" value="MethylDNA_cys_MeTrfase_AS"/>
</dbReference>
<name>A0A8H7XKA4_PSICU</name>
<dbReference type="InterPro" id="IPR036388">
    <property type="entry name" value="WH-like_DNA-bd_sf"/>
</dbReference>
<evidence type="ECO:0000256" key="10">
    <source>
        <dbReference type="ARBA" id="ARBA00031621"/>
    </source>
</evidence>
<keyword evidence="6" id="KW-0808">Transferase</keyword>
<dbReference type="PANTHER" id="PTHR10815:SF13">
    <property type="entry name" value="METHYLATED-DNA--PROTEIN-CYSTEINE METHYLTRANSFERASE"/>
    <property type="match status" value="1"/>
</dbReference>
<dbReference type="GO" id="GO:0032259">
    <property type="term" value="P:methylation"/>
    <property type="evidence" value="ECO:0007669"/>
    <property type="project" value="UniProtKB-KW"/>
</dbReference>
<evidence type="ECO:0000256" key="7">
    <source>
        <dbReference type="ARBA" id="ARBA00022763"/>
    </source>
</evidence>
<evidence type="ECO:0000256" key="5">
    <source>
        <dbReference type="ARBA" id="ARBA00022603"/>
    </source>
</evidence>
<dbReference type="EMBL" id="JAFIQS010000019">
    <property type="protein sequence ID" value="KAG5162367.1"/>
    <property type="molecule type" value="Genomic_DNA"/>
</dbReference>
<keyword evidence="7" id="KW-0227">DNA damage</keyword>
<dbReference type="EC" id="2.1.1.63" evidence="3"/>
<accession>A0A8H7XKA4</accession>
<dbReference type="NCBIfam" id="TIGR00589">
    <property type="entry name" value="ogt"/>
    <property type="match status" value="1"/>
</dbReference>
<organism evidence="13">
    <name type="scientific">Psilocybe cubensis</name>
    <name type="common">Psychedelic mushroom</name>
    <name type="synonym">Stropharia cubensis</name>
    <dbReference type="NCBI Taxonomy" id="181762"/>
    <lineage>
        <taxon>Eukaryota</taxon>
        <taxon>Fungi</taxon>
        <taxon>Dikarya</taxon>
        <taxon>Basidiomycota</taxon>
        <taxon>Agaricomycotina</taxon>
        <taxon>Agaricomycetes</taxon>
        <taxon>Agaricomycetidae</taxon>
        <taxon>Agaricales</taxon>
        <taxon>Agaricineae</taxon>
        <taxon>Strophariaceae</taxon>
        <taxon>Psilocybe</taxon>
    </lineage>
</organism>
<dbReference type="Gene3D" id="1.10.10.10">
    <property type="entry name" value="Winged helix-like DNA-binding domain superfamily/Winged helix DNA-binding domain"/>
    <property type="match status" value="1"/>
</dbReference>
<reference evidence="13" key="1">
    <citation type="submission" date="2021-02" db="EMBL/GenBank/DDBJ databases">
        <title>Psilocybe cubensis genome.</title>
        <authorList>
            <person name="Mckernan K.J."/>
            <person name="Crawford S."/>
            <person name="Trippe A."/>
            <person name="Kane L.T."/>
            <person name="Mclaughlin S."/>
        </authorList>
    </citation>
    <scope>NUCLEOTIDE SEQUENCE [LARGE SCALE GENOMIC DNA]</scope>
    <source>
        <strain evidence="13">MGC-MH-2018</strain>
    </source>
</reference>
<dbReference type="Pfam" id="PF01035">
    <property type="entry name" value="DNA_binding_1"/>
    <property type="match status" value="1"/>
</dbReference>
<comment type="catalytic activity">
    <reaction evidence="11">
        <text>a 6-O-methyl-2'-deoxyguanosine in DNA + L-cysteinyl-[protein] = S-methyl-L-cysteinyl-[protein] + a 2'-deoxyguanosine in DNA</text>
        <dbReference type="Rhea" id="RHEA:24000"/>
        <dbReference type="Rhea" id="RHEA-COMP:10131"/>
        <dbReference type="Rhea" id="RHEA-COMP:10132"/>
        <dbReference type="Rhea" id="RHEA-COMP:11367"/>
        <dbReference type="Rhea" id="RHEA-COMP:11368"/>
        <dbReference type="ChEBI" id="CHEBI:29950"/>
        <dbReference type="ChEBI" id="CHEBI:82612"/>
        <dbReference type="ChEBI" id="CHEBI:85445"/>
        <dbReference type="ChEBI" id="CHEBI:85448"/>
        <dbReference type="EC" id="2.1.1.63"/>
    </reaction>
</comment>
<dbReference type="GO" id="GO:0003908">
    <property type="term" value="F:methylated-DNA-[protein]-cysteine S-methyltransferase activity"/>
    <property type="evidence" value="ECO:0007669"/>
    <property type="project" value="UniProtKB-EC"/>
</dbReference>
<dbReference type="GO" id="GO:0006281">
    <property type="term" value="P:DNA repair"/>
    <property type="evidence" value="ECO:0007669"/>
    <property type="project" value="UniProtKB-KW"/>
</dbReference>
<comment type="catalytic activity">
    <reaction evidence="1">
        <text>a 4-O-methyl-thymidine in DNA + L-cysteinyl-[protein] = a thymidine in DNA + S-methyl-L-cysteinyl-[protein]</text>
        <dbReference type="Rhea" id="RHEA:53428"/>
        <dbReference type="Rhea" id="RHEA-COMP:10131"/>
        <dbReference type="Rhea" id="RHEA-COMP:10132"/>
        <dbReference type="Rhea" id="RHEA-COMP:13555"/>
        <dbReference type="Rhea" id="RHEA-COMP:13556"/>
        <dbReference type="ChEBI" id="CHEBI:29950"/>
        <dbReference type="ChEBI" id="CHEBI:82612"/>
        <dbReference type="ChEBI" id="CHEBI:137386"/>
        <dbReference type="ChEBI" id="CHEBI:137387"/>
        <dbReference type="EC" id="2.1.1.63"/>
    </reaction>
</comment>
<evidence type="ECO:0000256" key="3">
    <source>
        <dbReference type="ARBA" id="ARBA00011918"/>
    </source>
</evidence>
<gene>
    <name evidence="13" type="ORF">JR316_012690</name>
</gene>
<evidence type="ECO:0000256" key="8">
    <source>
        <dbReference type="ARBA" id="ARBA00023204"/>
    </source>
</evidence>
<evidence type="ECO:0000313" key="13">
    <source>
        <dbReference type="EMBL" id="KAG5162367.1"/>
    </source>
</evidence>
<evidence type="ECO:0000259" key="12">
    <source>
        <dbReference type="Pfam" id="PF01035"/>
    </source>
</evidence>
<dbReference type="PROSITE" id="PS00374">
    <property type="entry name" value="MGMT"/>
    <property type="match status" value="1"/>
</dbReference>